<dbReference type="InterPro" id="IPR001036">
    <property type="entry name" value="Acrflvin-R"/>
</dbReference>
<evidence type="ECO:0000313" key="2">
    <source>
        <dbReference type="EMBL" id="ABL69879.1"/>
    </source>
</evidence>
<name>A1B2Y5_PARDP</name>
<dbReference type="SUPFAM" id="SSF82714">
    <property type="entry name" value="Multidrug efflux transporter AcrB TolC docking domain, DN and DC subdomains"/>
    <property type="match status" value="1"/>
</dbReference>
<evidence type="ECO:0000256" key="1">
    <source>
        <dbReference type="SAM" id="Phobius"/>
    </source>
</evidence>
<keyword evidence="1" id="KW-1133">Transmembrane helix</keyword>
<dbReference type="PANTHER" id="PTHR32063:SF13">
    <property type="entry name" value="MULTIDRUG EFFLUX PUMP SUBUNIT ACRB-RELATED"/>
    <property type="match status" value="1"/>
</dbReference>
<feature type="transmembrane region" description="Helical" evidence="1">
    <location>
        <begin position="190"/>
        <end position="208"/>
    </location>
</feature>
<evidence type="ECO:0000313" key="3">
    <source>
        <dbReference type="Proteomes" id="UP000000361"/>
    </source>
</evidence>
<dbReference type="GO" id="GO:0005886">
    <property type="term" value="C:plasma membrane"/>
    <property type="evidence" value="ECO:0007669"/>
    <property type="project" value="TreeGrafter"/>
</dbReference>
<keyword evidence="3" id="KW-1185">Reference proteome</keyword>
<dbReference type="Gene3D" id="3.30.2090.10">
    <property type="entry name" value="Multidrug efflux transporter AcrB TolC docking domain, DN and DC subdomains"/>
    <property type="match status" value="1"/>
</dbReference>
<dbReference type="Gene3D" id="1.20.1640.10">
    <property type="entry name" value="Multidrug efflux transporter AcrB transmembrane domain"/>
    <property type="match status" value="1"/>
</dbReference>
<dbReference type="GO" id="GO:0042910">
    <property type="term" value="F:xenobiotic transmembrane transporter activity"/>
    <property type="evidence" value="ECO:0007669"/>
    <property type="project" value="TreeGrafter"/>
</dbReference>
<keyword evidence="1" id="KW-0472">Membrane</keyword>
<dbReference type="eggNOG" id="COG0841">
    <property type="taxonomic scope" value="Bacteria"/>
</dbReference>
<dbReference type="SUPFAM" id="SSF82866">
    <property type="entry name" value="Multidrug efflux transporter AcrB transmembrane domain"/>
    <property type="match status" value="1"/>
</dbReference>
<keyword evidence="1" id="KW-0812">Transmembrane</keyword>
<dbReference type="HOGENOM" id="CLU_002755_2_0_5"/>
<gene>
    <name evidence="2" type="ordered locus">Pden_1782</name>
</gene>
<dbReference type="Pfam" id="PF00873">
    <property type="entry name" value="ACR_tran"/>
    <property type="match status" value="1"/>
</dbReference>
<feature type="transmembrane region" description="Helical" evidence="1">
    <location>
        <begin position="241"/>
        <end position="265"/>
    </location>
</feature>
<dbReference type="EnsemblBacteria" id="ABL69879">
    <property type="protein sequence ID" value="ABL69879"/>
    <property type="gene ID" value="Pden_1782"/>
</dbReference>
<feature type="transmembrane region" description="Helical" evidence="1">
    <location>
        <begin position="215"/>
        <end position="235"/>
    </location>
</feature>
<reference evidence="3" key="1">
    <citation type="submission" date="2006-12" db="EMBL/GenBank/DDBJ databases">
        <title>Complete sequence of chromosome 1 of Paracoccus denitrificans PD1222.</title>
        <authorList>
            <person name="Copeland A."/>
            <person name="Lucas S."/>
            <person name="Lapidus A."/>
            <person name="Barry K."/>
            <person name="Detter J.C."/>
            <person name="Glavina del Rio T."/>
            <person name="Hammon N."/>
            <person name="Israni S."/>
            <person name="Dalin E."/>
            <person name="Tice H."/>
            <person name="Pitluck S."/>
            <person name="Munk A.C."/>
            <person name="Brettin T."/>
            <person name="Bruce D."/>
            <person name="Han C."/>
            <person name="Tapia R."/>
            <person name="Gilna P."/>
            <person name="Schmutz J."/>
            <person name="Larimer F."/>
            <person name="Land M."/>
            <person name="Hauser L."/>
            <person name="Kyrpides N."/>
            <person name="Lykidis A."/>
            <person name="Spiro S."/>
            <person name="Richardson D.J."/>
            <person name="Moir J.W.B."/>
            <person name="Ferguson S.J."/>
            <person name="van Spanning R.J.M."/>
            <person name="Richardson P."/>
        </authorList>
    </citation>
    <scope>NUCLEOTIDE SEQUENCE [LARGE SCALE GENOMIC DNA]</scope>
    <source>
        <strain evidence="3">Pd 1222</strain>
    </source>
</reference>
<dbReference type="InterPro" id="IPR027463">
    <property type="entry name" value="AcrB_DN_DC_subdom"/>
</dbReference>
<accession>A1B2Y5</accession>
<proteinExistence type="predicted"/>
<feature type="transmembrane region" description="Helical" evidence="1">
    <location>
        <begin position="286"/>
        <end position="306"/>
    </location>
</feature>
<dbReference type="EMBL" id="CP000489">
    <property type="protein sequence ID" value="ABL69879.1"/>
    <property type="molecule type" value="Genomic_DNA"/>
</dbReference>
<dbReference type="AlphaFoldDB" id="A1B2Y5"/>
<feature type="transmembrane region" description="Helical" evidence="1">
    <location>
        <begin position="318"/>
        <end position="344"/>
    </location>
</feature>
<dbReference type="STRING" id="318586.Pden_1782"/>
<dbReference type="KEGG" id="pde:Pden_1782"/>
<protein>
    <submittedName>
        <fullName evidence="2">Cation/multidrug efflux pump, RND family</fullName>
    </submittedName>
</protein>
<sequence>MPARAGQAHEQLLDARNQLLGMSGQDDRIASARPNGLEDAAQYNLDIDWRKAGAMGVTATDVGSLLSVAWAGRYVNDFIDRGRIKRVYVQGESDSRAVPTDIDKWRVRNSSGGLVPFSNFADGRWSYGPQGLDRYNGVPAMQIQGSPTPGVSSGQAMAAIEELAAQLPAGFDVAWTGLSLEEQQAGNQTLLLYGLSLAVVFLCLAALYESWSIPFAVMLAMPIGVLGALVGAWLGGFDNGVFFQVGLLTVIGLTGKNAILIVEFAREQAEQGKPLYDAVVEAARQRFRPIIMTSVAFSLGVLPLVLSSGAGANGRNTIGATVLGGTVSATVLGVLFVPLFFVLVRRALGRPEPAEPAASRA</sequence>
<dbReference type="Proteomes" id="UP000000361">
    <property type="component" value="Chromosome 1"/>
</dbReference>
<dbReference type="PANTHER" id="PTHR32063">
    <property type="match status" value="1"/>
</dbReference>
<dbReference type="Gene3D" id="3.30.70.1440">
    <property type="entry name" value="Multidrug efflux transporter AcrB pore domain"/>
    <property type="match status" value="1"/>
</dbReference>
<organism evidence="2 3">
    <name type="scientific">Paracoccus denitrificans (strain Pd 1222)</name>
    <dbReference type="NCBI Taxonomy" id="318586"/>
    <lineage>
        <taxon>Bacteria</taxon>
        <taxon>Pseudomonadati</taxon>
        <taxon>Pseudomonadota</taxon>
        <taxon>Alphaproteobacteria</taxon>
        <taxon>Rhodobacterales</taxon>
        <taxon>Paracoccaceae</taxon>
        <taxon>Paracoccus</taxon>
    </lineage>
</organism>